<keyword evidence="2" id="KW-1185">Reference proteome</keyword>
<reference evidence="1" key="1">
    <citation type="journal article" date="2020" name="Stud. Mycol.">
        <title>101 Dothideomycetes genomes: a test case for predicting lifestyles and emergence of pathogens.</title>
        <authorList>
            <person name="Haridas S."/>
            <person name="Albert R."/>
            <person name="Binder M."/>
            <person name="Bloem J."/>
            <person name="Labutti K."/>
            <person name="Salamov A."/>
            <person name="Andreopoulos B."/>
            <person name="Baker S."/>
            <person name="Barry K."/>
            <person name="Bills G."/>
            <person name="Bluhm B."/>
            <person name="Cannon C."/>
            <person name="Castanera R."/>
            <person name="Culley D."/>
            <person name="Daum C."/>
            <person name="Ezra D."/>
            <person name="Gonzalez J."/>
            <person name="Henrissat B."/>
            <person name="Kuo A."/>
            <person name="Liang C."/>
            <person name="Lipzen A."/>
            <person name="Lutzoni F."/>
            <person name="Magnuson J."/>
            <person name="Mondo S."/>
            <person name="Nolan M."/>
            <person name="Ohm R."/>
            <person name="Pangilinan J."/>
            <person name="Park H.-J."/>
            <person name="Ramirez L."/>
            <person name="Alfaro M."/>
            <person name="Sun H."/>
            <person name="Tritt A."/>
            <person name="Yoshinaga Y."/>
            <person name="Zwiers L.-H."/>
            <person name="Turgeon B."/>
            <person name="Goodwin S."/>
            <person name="Spatafora J."/>
            <person name="Crous P."/>
            <person name="Grigoriev I."/>
        </authorList>
    </citation>
    <scope>NUCLEOTIDE SEQUENCE</scope>
    <source>
        <strain evidence="1">ATCC 74209</strain>
    </source>
</reference>
<proteinExistence type="predicted"/>
<sequence>RGERKGYRHTVEMPTFCRPDHTARGMGTLLSKKLIEVLQSAGSFLQYVSNPKGRRLKNSHGNRLHVG</sequence>
<dbReference type="AlphaFoldDB" id="A0A9P4JJT9"/>
<gene>
    <name evidence="1" type="ORF">GQ43DRAFT_376282</name>
</gene>
<feature type="non-terminal residue" evidence="1">
    <location>
        <position position="1"/>
    </location>
</feature>
<protein>
    <recommendedName>
        <fullName evidence="3">N-acetyltransferase domain-containing protein</fullName>
    </recommendedName>
</protein>
<accession>A0A9P4JJT9</accession>
<dbReference type="EMBL" id="ML994076">
    <property type="protein sequence ID" value="KAF2199421.1"/>
    <property type="molecule type" value="Genomic_DNA"/>
</dbReference>
<dbReference type="OrthoDB" id="2129362at2759"/>
<organism evidence="1 2">
    <name type="scientific">Delitschia confertaspora ATCC 74209</name>
    <dbReference type="NCBI Taxonomy" id="1513339"/>
    <lineage>
        <taxon>Eukaryota</taxon>
        <taxon>Fungi</taxon>
        <taxon>Dikarya</taxon>
        <taxon>Ascomycota</taxon>
        <taxon>Pezizomycotina</taxon>
        <taxon>Dothideomycetes</taxon>
        <taxon>Pleosporomycetidae</taxon>
        <taxon>Pleosporales</taxon>
        <taxon>Delitschiaceae</taxon>
        <taxon>Delitschia</taxon>
    </lineage>
</organism>
<dbReference type="Proteomes" id="UP000799536">
    <property type="component" value="Unassembled WGS sequence"/>
</dbReference>
<evidence type="ECO:0000313" key="2">
    <source>
        <dbReference type="Proteomes" id="UP000799536"/>
    </source>
</evidence>
<evidence type="ECO:0000313" key="1">
    <source>
        <dbReference type="EMBL" id="KAF2199421.1"/>
    </source>
</evidence>
<evidence type="ECO:0008006" key="3">
    <source>
        <dbReference type="Google" id="ProtNLM"/>
    </source>
</evidence>
<comment type="caution">
    <text evidence="1">The sequence shown here is derived from an EMBL/GenBank/DDBJ whole genome shotgun (WGS) entry which is preliminary data.</text>
</comment>
<name>A0A9P4JJT9_9PLEO</name>